<dbReference type="SUPFAM" id="SSF69255">
    <property type="entry name" value="gp5 N-terminal domain-like"/>
    <property type="match status" value="1"/>
</dbReference>
<sequence>MDDRESRHDPIGTIRKAVEVAQPDLRAYYRMTRKGKIVAVYASDGAYYADVQPLRNDGQEDNGEPVISHVSLPVVWGGNNRGIVCPPSVGTPCDITYYDGDPNFPAITNMRWGGGNNAPRAGLNEFVIQLENGVELRIDQDKHIIMLTPEDVRTEAGKTWTIKAGTKAVIEADEEITLRAPRINLQGVLVSTNWDGGRGQASFSGNLAVDGDAYAATRSGGSCPHH</sequence>
<proteinExistence type="predicted"/>
<protein>
    <submittedName>
        <fullName evidence="1">Rhs element Vgr protein</fullName>
    </submittedName>
</protein>
<name>A0A8S5LXR3_9CAUD</name>
<organism evidence="1">
    <name type="scientific">Myoviridae sp. ctrnx29</name>
    <dbReference type="NCBI Taxonomy" id="2826704"/>
    <lineage>
        <taxon>Viruses</taxon>
        <taxon>Duplodnaviria</taxon>
        <taxon>Heunggongvirae</taxon>
        <taxon>Uroviricota</taxon>
        <taxon>Caudoviricetes</taxon>
    </lineage>
</organism>
<evidence type="ECO:0000313" key="1">
    <source>
        <dbReference type="EMBL" id="DAD74825.1"/>
    </source>
</evidence>
<accession>A0A8S5LXR3</accession>
<dbReference type="EMBL" id="BK014766">
    <property type="protein sequence ID" value="DAD74825.1"/>
    <property type="molecule type" value="Genomic_DNA"/>
</dbReference>
<reference evidence="1" key="1">
    <citation type="journal article" date="2021" name="Proc. Natl. Acad. Sci. U.S.A.">
        <title>A Catalog of Tens of Thousands of Viruses from Human Metagenomes Reveals Hidden Associations with Chronic Diseases.</title>
        <authorList>
            <person name="Tisza M.J."/>
            <person name="Buck C.B."/>
        </authorList>
    </citation>
    <scope>NUCLEOTIDE SEQUENCE</scope>
    <source>
        <strain evidence="1">Ctrnx29</strain>
    </source>
</reference>